<feature type="domain" description="Helicase ATP-binding" evidence="11">
    <location>
        <begin position="153"/>
        <end position="338"/>
    </location>
</feature>
<feature type="short sequence motif" description="Q motif" evidence="9">
    <location>
        <begin position="122"/>
        <end position="150"/>
    </location>
</feature>
<dbReference type="CDD" id="cd18787">
    <property type="entry name" value="SF2_C_DEAD"/>
    <property type="match status" value="1"/>
</dbReference>
<dbReference type="SMART" id="SM00490">
    <property type="entry name" value="HELICc"/>
    <property type="match status" value="1"/>
</dbReference>
<keyword evidence="4" id="KW-0378">Hydrolase</keyword>
<dbReference type="Pfam" id="PF00271">
    <property type="entry name" value="Helicase_C"/>
    <property type="match status" value="1"/>
</dbReference>
<dbReference type="SMART" id="SM00487">
    <property type="entry name" value="DEXDc"/>
    <property type="match status" value="1"/>
</dbReference>
<gene>
    <name evidence="14" type="ORF">PCOS0759_LOCUS6572</name>
</gene>
<evidence type="ECO:0000259" key="13">
    <source>
        <dbReference type="PROSITE" id="PS51195"/>
    </source>
</evidence>
<keyword evidence="5" id="KW-0347">Helicase</keyword>
<dbReference type="PROSITE" id="PS51195">
    <property type="entry name" value="Q_MOTIF"/>
    <property type="match status" value="1"/>
</dbReference>
<feature type="region of interest" description="Disordered" evidence="10">
    <location>
        <begin position="1"/>
        <end position="87"/>
    </location>
</feature>
<evidence type="ECO:0000256" key="7">
    <source>
        <dbReference type="ARBA" id="ARBA00022917"/>
    </source>
</evidence>
<dbReference type="InterPro" id="IPR001650">
    <property type="entry name" value="Helicase_C-like"/>
</dbReference>
<reference evidence="14" key="1">
    <citation type="submission" date="2021-01" db="EMBL/GenBank/DDBJ databases">
        <authorList>
            <person name="Corre E."/>
            <person name="Pelletier E."/>
            <person name="Niang G."/>
            <person name="Scheremetjew M."/>
            <person name="Finn R."/>
            <person name="Kale V."/>
            <person name="Holt S."/>
            <person name="Cochrane G."/>
            <person name="Meng A."/>
            <person name="Brown T."/>
            <person name="Cohen L."/>
        </authorList>
    </citation>
    <scope>NUCLEOTIDE SEQUENCE</scope>
    <source>
        <strain evidence="14">WS</strain>
    </source>
</reference>
<dbReference type="PROSITE" id="PS51192">
    <property type="entry name" value="HELICASE_ATP_BIND_1"/>
    <property type="match status" value="1"/>
</dbReference>
<proteinExistence type="predicted"/>
<evidence type="ECO:0000256" key="8">
    <source>
        <dbReference type="ARBA" id="ARBA00047984"/>
    </source>
</evidence>
<feature type="compositionally biased region" description="Gly residues" evidence="10">
    <location>
        <begin position="37"/>
        <end position="52"/>
    </location>
</feature>
<feature type="domain" description="DEAD-box RNA helicase Q" evidence="13">
    <location>
        <begin position="122"/>
        <end position="150"/>
    </location>
</feature>
<evidence type="ECO:0000313" key="14">
    <source>
        <dbReference type="EMBL" id="CAD9083330.1"/>
    </source>
</evidence>
<evidence type="ECO:0000256" key="1">
    <source>
        <dbReference type="ARBA" id="ARBA00012552"/>
    </source>
</evidence>
<keyword evidence="3" id="KW-0547">Nucleotide-binding</keyword>
<feature type="domain" description="Helicase C-terminal" evidence="12">
    <location>
        <begin position="363"/>
        <end position="513"/>
    </location>
</feature>
<evidence type="ECO:0000256" key="9">
    <source>
        <dbReference type="PROSITE-ProRule" id="PRU00552"/>
    </source>
</evidence>
<feature type="compositionally biased region" description="Basic and acidic residues" evidence="10">
    <location>
        <begin position="18"/>
        <end position="28"/>
    </location>
</feature>
<dbReference type="GO" id="GO:0003743">
    <property type="term" value="F:translation initiation factor activity"/>
    <property type="evidence" value="ECO:0007669"/>
    <property type="project" value="UniProtKB-KW"/>
</dbReference>
<comment type="catalytic activity">
    <reaction evidence="8">
        <text>ATP + H2O = ADP + phosphate + H(+)</text>
        <dbReference type="Rhea" id="RHEA:13065"/>
        <dbReference type="ChEBI" id="CHEBI:15377"/>
        <dbReference type="ChEBI" id="CHEBI:15378"/>
        <dbReference type="ChEBI" id="CHEBI:30616"/>
        <dbReference type="ChEBI" id="CHEBI:43474"/>
        <dbReference type="ChEBI" id="CHEBI:456216"/>
        <dbReference type="EC" id="3.6.4.13"/>
    </reaction>
</comment>
<dbReference type="GO" id="GO:0005524">
    <property type="term" value="F:ATP binding"/>
    <property type="evidence" value="ECO:0007669"/>
    <property type="project" value="UniProtKB-KW"/>
</dbReference>
<protein>
    <recommendedName>
        <fullName evidence="1">RNA helicase</fullName>
        <ecNumber evidence="1">3.6.4.13</ecNumber>
    </recommendedName>
</protein>
<evidence type="ECO:0000256" key="6">
    <source>
        <dbReference type="ARBA" id="ARBA00022840"/>
    </source>
</evidence>
<evidence type="ECO:0000256" key="10">
    <source>
        <dbReference type="SAM" id="MobiDB-lite"/>
    </source>
</evidence>
<dbReference type="InterPro" id="IPR014014">
    <property type="entry name" value="RNA_helicase_DEAD_Q_motif"/>
</dbReference>
<evidence type="ECO:0000259" key="11">
    <source>
        <dbReference type="PROSITE" id="PS51192"/>
    </source>
</evidence>
<feature type="compositionally biased region" description="Polar residues" evidence="10">
    <location>
        <begin position="1"/>
        <end position="17"/>
    </location>
</feature>
<dbReference type="PANTHER" id="PTHR47958">
    <property type="entry name" value="ATP-DEPENDENT RNA HELICASE DBP3"/>
    <property type="match status" value="1"/>
</dbReference>
<dbReference type="GO" id="GO:0003724">
    <property type="term" value="F:RNA helicase activity"/>
    <property type="evidence" value="ECO:0007669"/>
    <property type="project" value="UniProtKB-EC"/>
</dbReference>
<dbReference type="FunFam" id="3.40.50.300:FF:000397">
    <property type="entry name" value="Probable ATP-dependent RNA helicase DDX4"/>
    <property type="match status" value="1"/>
</dbReference>
<evidence type="ECO:0000256" key="4">
    <source>
        <dbReference type="ARBA" id="ARBA00022801"/>
    </source>
</evidence>
<dbReference type="EC" id="3.6.4.13" evidence="1"/>
<dbReference type="SUPFAM" id="SSF52540">
    <property type="entry name" value="P-loop containing nucleoside triphosphate hydrolases"/>
    <property type="match status" value="1"/>
</dbReference>
<dbReference type="Pfam" id="PF00270">
    <property type="entry name" value="DEAD"/>
    <property type="match status" value="1"/>
</dbReference>
<dbReference type="EMBL" id="HBGD01007959">
    <property type="protein sequence ID" value="CAD9083330.1"/>
    <property type="molecule type" value="Transcribed_RNA"/>
</dbReference>
<dbReference type="AlphaFoldDB" id="A0A7S1KRS7"/>
<dbReference type="InterPro" id="IPR014001">
    <property type="entry name" value="Helicase_ATP-bd"/>
</dbReference>
<keyword evidence="6" id="KW-0067">ATP-binding</keyword>
<dbReference type="Gene3D" id="3.40.50.300">
    <property type="entry name" value="P-loop containing nucleotide triphosphate hydrolases"/>
    <property type="match status" value="2"/>
</dbReference>
<evidence type="ECO:0000256" key="3">
    <source>
        <dbReference type="ARBA" id="ARBA00022741"/>
    </source>
</evidence>
<dbReference type="InterPro" id="IPR011545">
    <property type="entry name" value="DEAD/DEAH_box_helicase_dom"/>
</dbReference>
<dbReference type="PROSITE" id="PS51194">
    <property type="entry name" value="HELICASE_CTER"/>
    <property type="match status" value="1"/>
</dbReference>
<evidence type="ECO:0000259" key="12">
    <source>
        <dbReference type="PROSITE" id="PS51194"/>
    </source>
</evidence>
<feature type="region of interest" description="Disordered" evidence="10">
    <location>
        <begin position="519"/>
        <end position="543"/>
    </location>
</feature>
<keyword evidence="7" id="KW-0648">Protein biosynthesis</keyword>
<dbReference type="GO" id="GO:0003676">
    <property type="term" value="F:nucleic acid binding"/>
    <property type="evidence" value="ECO:0007669"/>
    <property type="project" value="InterPro"/>
</dbReference>
<accession>A0A7S1KRS7</accession>
<dbReference type="FunFam" id="3.40.50.300:FF:000008">
    <property type="entry name" value="ATP-dependent RNA helicase RhlB"/>
    <property type="match status" value="1"/>
</dbReference>
<feature type="compositionally biased region" description="Gly residues" evidence="10">
    <location>
        <begin position="525"/>
        <end position="543"/>
    </location>
</feature>
<dbReference type="GO" id="GO:0016787">
    <property type="term" value="F:hydrolase activity"/>
    <property type="evidence" value="ECO:0007669"/>
    <property type="project" value="UniProtKB-KW"/>
</dbReference>
<name>A0A7S1KRS7_9EUKA</name>
<evidence type="ECO:0000256" key="5">
    <source>
        <dbReference type="ARBA" id="ARBA00022806"/>
    </source>
</evidence>
<sequence>MPYFNDQSSRGGYQRNTDGYRGHDDAGESRTYNSSRFGGGSSRYGGSRGGGDGYRDSYSGGGGYGGDSNDRGFSARGPKEETPPEADVETLYTTQQSSGINFDQYESIPVEIEGTNIPPHMETFQEMKLHSVLTRNIARCGYTKPTPVQKYSFPVCTNNRDLMSCAQTGSGKTAGFLMPILDDILKSDTPAHPPSAGQTVNPVTLIVSPTRELASQIYDECRKYSSNSIVKTCVVYGGRDIHKQLRALRRGCHIIVGTPGRLIDVLNRGYVSVQQLKYFVLDEADCMLDMGFEPQIREIVDNFGMPKVEDRQTLMFSATFPKEIQRLARDFLRKDYVFLTVGRVGAAAESVNQTFIEVPGYNKLQELMRLLREQKDPQNDKILVFVKRKVDCETIVGDLKAGGFRCASIHGNKSQQQREKTLAKFKRGQINIMVATDVAARGLDIRGIEHVVNYDMPDNMDSYVHRIGRTGRVGHTGQASTFFNNSNGGIAKDLVKECEKNGVECPDFIREIARNNYGGKKSWGRGRGGGRGGRGFGGGSRYGGGNRGYGGGNSYGGGNRGFSGGSSGGSRFNPY</sequence>
<dbReference type="InterPro" id="IPR027417">
    <property type="entry name" value="P-loop_NTPase"/>
</dbReference>
<organism evidence="14">
    <name type="scientific">Percolomonas cosmopolitus</name>
    <dbReference type="NCBI Taxonomy" id="63605"/>
    <lineage>
        <taxon>Eukaryota</taxon>
        <taxon>Discoba</taxon>
        <taxon>Heterolobosea</taxon>
        <taxon>Tetramitia</taxon>
        <taxon>Eutetramitia</taxon>
        <taxon>Percolomonadidae</taxon>
        <taxon>Percolomonas</taxon>
    </lineage>
</organism>
<evidence type="ECO:0000256" key="2">
    <source>
        <dbReference type="ARBA" id="ARBA00022540"/>
    </source>
</evidence>
<keyword evidence="2" id="KW-0396">Initiation factor</keyword>